<keyword evidence="1" id="KW-0812">Transmembrane</keyword>
<feature type="transmembrane region" description="Helical" evidence="1">
    <location>
        <begin position="121"/>
        <end position="143"/>
    </location>
</feature>
<dbReference type="Proteomes" id="UP000298663">
    <property type="component" value="Unassembled WGS sequence"/>
</dbReference>
<evidence type="ECO:0000313" key="2">
    <source>
        <dbReference type="EMBL" id="TKR70138.1"/>
    </source>
</evidence>
<dbReference type="EMBL" id="AZBU02000007">
    <property type="protein sequence ID" value="TKR70138.1"/>
    <property type="molecule type" value="Genomic_DNA"/>
</dbReference>
<proteinExistence type="predicted"/>
<reference evidence="2 3" key="1">
    <citation type="journal article" date="2015" name="Genome Biol.">
        <title>Comparative genomics of Steinernema reveals deeply conserved gene regulatory networks.</title>
        <authorList>
            <person name="Dillman A.R."/>
            <person name="Macchietto M."/>
            <person name="Porter C.F."/>
            <person name="Rogers A."/>
            <person name="Williams B."/>
            <person name="Antoshechkin I."/>
            <person name="Lee M.M."/>
            <person name="Goodwin Z."/>
            <person name="Lu X."/>
            <person name="Lewis E.E."/>
            <person name="Goodrich-Blair H."/>
            <person name="Stock S.P."/>
            <person name="Adams B.J."/>
            <person name="Sternberg P.W."/>
            <person name="Mortazavi A."/>
        </authorList>
    </citation>
    <scope>NUCLEOTIDE SEQUENCE [LARGE SCALE GENOMIC DNA]</scope>
    <source>
        <strain evidence="2 3">ALL</strain>
    </source>
</reference>
<feature type="transmembrane region" description="Helical" evidence="1">
    <location>
        <begin position="38"/>
        <end position="61"/>
    </location>
</feature>
<evidence type="ECO:0000313" key="3">
    <source>
        <dbReference type="Proteomes" id="UP000298663"/>
    </source>
</evidence>
<keyword evidence="1" id="KW-0472">Membrane</keyword>
<comment type="caution">
    <text evidence="2">The sequence shown here is derived from an EMBL/GenBank/DDBJ whole genome shotgun (WGS) entry which is preliminary data.</text>
</comment>
<keyword evidence="1" id="KW-1133">Transmembrane helix</keyword>
<gene>
    <name evidence="2" type="ORF">L596_022197</name>
</gene>
<feature type="transmembrane region" description="Helical" evidence="1">
    <location>
        <begin position="73"/>
        <end position="94"/>
    </location>
</feature>
<accession>A0A4U5ML17</accession>
<evidence type="ECO:0000256" key="1">
    <source>
        <dbReference type="SAM" id="Phobius"/>
    </source>
</evidence>
<keyword evidence="3" id="KW-1185">Reference proteome</keyword>
<name>A0A4U5ML17_STECR</name>
<dbReference type="AlphaFoldDB" id="A0A4U5ML17"/>
<organism evidence="2 3">
    <name type="scientific">Steinernema carpocapsae</name>
    <name type="common">Entomopathogenic nematode</name>
    <dbReference type="NCBI Taxonomy" id="34508"/>
    <lineage>
        <taxon>Eukaryota</taxon>
        <taxon>Metazoa</taxon>
        <taxon>Ecdysozoa</taxon>
        <taxon>Nematoda</taxon>
        <taxon>Chromadorea</taxon>
        <taxon>Rhabditida</taxon>
        <taxon>Tylenchina</taxon>
        <taxon>Panagrolaimomorpha</taxon>
        <taxon>Strongyloidoidea</taxon>
        <taxon>Steinernematidae</taxon>
        <taxon>Steinernema</taxon>
    </lineage>
</organism>
<protein>
    <submittedName>
        <fullName evidence="2">Uncharacterized protein</fullName>
    </submittedName>
</protein>
<reference evidence="2 3" key="2">
    <citation type="journal article" date="2019" name="G3 (Bethesda)">
        <title>Hybrid Assembly of the Genome of the Entomopathogenic Nematode Steinernema carpocapsae Identifies the X-Chromosome.</title>
        <authorList>
            <person name="Serra L."/>
            <person name="Macchietto M."/>
            <person name="Macias-Munoz A."/>
            <person name="McGill C.J."/>
            <person name="Rodriguez I.M."/>
            <person name="Rodriguez B."/>
            <person name="Murad R."/>
            <person name="Mortazavi A."/>
        </authorList>
    </citation>
    <scope>NUCLEOTIDE SEQUENCE [LARGE SCALE GENOMIC DNA]</scope>
    <source>
        <strain evidence="2 3">ALL</strain>
    </source>
</reference>
<sequence>MDSFKELTTLEKFAAFLSGVHASHVSGSRSAISLIRTALVYTRSLIFMVVLGILFAGAAIFGILHKKPYFAKIVCFGILGLIVGAITISIYSLFKKVNFHEYVRFISKGLFGGETIPEEKIPVAVVILVLMYLVMPLMTAPVLMHTTVRLRRTTIMWTVIKPFNLPLIHLTQLVICANMNRFTHTYLKRRY</sequence>